<dbReference type="Gene3D" id="3.40.30.10">
    <property type="entry name" value="Glutaredoxin"/>
    <property type="match status" value="1"/>
</dbReference>
<evidence type="ECO:0000313" key="8">
    <source>
        <dbReference type="EMBL" id="SDB30590.1"/>
    </source>
</evidence>
<reference evidence="8 9" key="1">
    <citation type="submission" date="2016-10" db="EMBL/GenBank/DDBJ databases">
        <authorList>
            <person name="de Groot N.N."/>
        </authorList>
    </citation>
    <scope>NUCLEOTIDE SEQUENCE [LARGE SCALE GENOMIC DNA]</scope>
    <source>
        <strain evidence="8 9">ASO4-2</strain>
    </source>
</reference>
<feature type="transmembrane region" description="Helical" evidence="6">
    <location>
        <begin position="458"/>
        <end position="479"/>
    </location>
</feature>
<feature type="domain" description="Cytochrome C biogenesis protein transmembrane" evidence="7">
    <location>
        <begin position="267"/>
        <end position="479"/>
    </location>
</feature>
<proteinExistence type="predicted"/>
<dbReference type="GO" id="GO:0015035">
    <property type="term" value="F:protein-disulfide reductase activity"/>
    <property type="evidence" value="ECO:0007669"/>
    <property type="project" value="TreeGrafter"/>
</dbReference>
<evidence type="ECO:0000256" key="1">
    <source>
        <dbReference type="ARBA" id="ARBA00004141"/>
    </source>
</evidence>
<dbReference type="InterPro" id="IPR003834">
    <property type="entry name" value="Cyt_c_assmbl_TM_dom"/>
</dbReference>
<feature type="transmembrane region" description="Helical" evidence="6">
    <location>
        <begin position="390"/>
        <end position="416"/>
    </location>
</feature>
<dbReference type="InterPro" id="IPR036249">
    <property type="entry name" value="Thioredoxin-like_sf"/>
</dbReference>
<dbReference type="GO" id="GO:0016020">
    <property type="term" value="C:membrane"/>
    <property type="evidence" value="ECO:0007669"/>
    <property type="project" value="UniProtKB-SubCell"/>
</dbReference>
<evidence type="ECO:0000256" key="6">
    <source>
        <dbReference type="SAM" id="Phobius"/>
    </source>
</evidence>
<accession>A0A1G6CCI1</accession>
<dbReference type="SUPFAM" id="SSF52833">
    <property type="entry name" value="Thioredoxin-like"/>
    <property type="match status" value="1"/>
</dbReference>
<dbReference type="OrthoDB" id="9811036at2"/>
<keyword evidence="9" id="KW-1185">Reference proteome</keyword>
<keyword evidence="5 6" id="KW-0472">Membrane</keyword>
<evidence type="ECO:0000256" key="3">
    <source>
        <dbReference type="ARBA" id="ARBA00022748"/>
    </source>
</evidence>
<feature type="transmembrane region" description="Helical" evidence="6">
    <location>
        <begin position="422"/>
        <end position="446"/>
    </location>
</feature>
<protein>
    <submittedName>
        <fullName evidence="8">Thiol:disulfide interchange protein DsbD</fullName>
    </submittedName>
</protein>
<dbReference type="Pfam" id="PF13899">
    <property type="entry name" value="Thioredoxin_7"/>
    <property type="match status" value="1"/>
</dbReference>
<name>A0A1G6CCI1_9BACT</name>
<feature type="transmembrane region" description="Helical" evidence="6">
    <location>
        <begin position="485"/>
        <end position="505"/>
    </location>
</feature>
<evidence type="ECO:0000256" key="5">
    <source>
        <dbReference type="ARBA" id="ARBA00023136"/>
    </source>
</evidence>
<dbReference type="RefSeq" id="WP_092119426.1">
    <property type="nucleotide sequence ID" value="NZ_FMXO01000007.1"/>
</dbReference>
<evidence type="ECO:0000259" key="7">
    <source>
        <dbReference type="Pfam" id="PF02683"/>
    </source>
</evidence>
<sequence length="658" mass="72115">MFQKLLRGVSFESGKLLPSARHCLAFFVAFLVILSALLAVPGSGAGRVTAFADTAPAPYSSRLELHVLEEDLGPLPRESLLGVFWVTPAPGWYAYAHDPGPTGMPTTLQAMLASEEEYLQVLYPPGIIKEDSLEPGVLVEAFVDSTPLFILLPDREDLVDEEVLHVHLRMLLCSDRSCWPIDMREEHSLDALFDQIASGEAEQPDQRAWMDVLPSSSPGATRTPFVRPGTPGTAQPAQAVPGEFAPERLEPVSFQPGLEVRGLGKALLLALLGGLILNLTPCVLPVVSLKLRGLIPDASAGDMEIQRKAFRDHNQLFALGILTFFMFLAFLLSFTGMVWGQLFQNPTTVIVLATLLLALSLSLFGVFNLPVIDLKMGRKGDSALSSEGQAYFTGMLATLLATPCSGPFLGGVLAWTLVQPPLVVAGVFFCVGLGMASPYFVVSFFPRLVRFLPRPGNWTLYLEKALGFLLLATCIYLLSFLSEEFLFPVLILFWVTGMASWIWGGWTNLSHSALRRWSIRAAALILVLAAGGWALTARPVSSEWELFTADLYMETLGRDRMLVEFTADWCPNCKFLEKTVLTPANLAPFQERYGLRLVKVDLTHDNPAGMALLRGLGSQSIPLVALFDLGDRAMQPLILRDLFTLGQLEQAMITAFQE</sequence>
<evidence type="ECO:0000256" key="4">
    <source>
        <dbReference type="ARBA" id="ARBA00022989"/>
    </source>
</evidence>
<keyword evidence="2 6" id="KW-0812">Transmembrane</keyword>
<dbReference type="EMBL" id="FMXO01000007">
    <property type="protein sequence ID" value="SDB30590.1"/>
    <property type="molecule type" value="Genomic_DNA"/>
</dbReference>
<gene>
    <name evidence="8" type="ORF">SAMN05660653_01485</name>
</gene>
<evidence type="ECO:0000256" key="2">
    <source>
        <dbReference type="ARBA" id="ARBA00022692"/>
    </source>
</evidence>
<dbReference type="GO" id="GO:0017004">
    <property type="term" value="P:cytochrome complex assembly"/>
    <property type="evidence" value="ECO:0007669"/>
    <property type="project" value="UniProtKB-KW"/>
</dbReference>
<dbReference type="STRING" id="617002.SAMN05660653_01485"/>
<dbReference type="PANTHER" id="PTHR32234">
    <property type="entry name" value="THIOL:DISULFIDE INTERCHANGE PROTEIN DSBD"/>
    <property type="match status" value="1"/>
</dbReference>
<keyword evidence="4 6" id="KW-1133">Transmembrane helix</keyword>
<comment type="subcellular location">
    <subcellularLocation>
        <location evidence="1">Membrane</location>
        <topology evidence="1">Multi-pass membrane protein</topology>
    </subcellularLocation>
</comment>
<feature type="transmembrane region" description="Helical" evidence="6">
    <location>
        <begin position="316"/>
        <end position="342"/>
    </location>
</feature>
<evidence type="ECO:0000313" key="9">
    <source>
        <dbReference type="Proteomes" id="UP000198771"/>
    </source>
</evidence>
<dbReference type="Pfam" id="PF02683">
    <property type="entry name" value="DsbD_TM"/>
    <property type="match status" value="1"/>
</dbReference>
<feature type="transmembrane region" description="Helical" evidence="6">
    <location>
        <begin position="517"/>
        <end position="535"/>
    </location>
</feature>
<dbReference type="Proteomes" id="UP000198771">
    <property type="component" value="Unassembled WGS sequence"/>
</dbReference>
<dbReference type="GO" id="GO:0045454">
    <property type="term" value="P:cell redox homeostasis"/>
    <property type="evidence" value="ECO:0007669"/>
    <property type="project" value="TreeGrafter"/>
</dbReference>
<feature type="transmembrane region" description="Helical" evidence="6">
    <location>
        <begin position="348"/>
        <end position="369"/>
    </location>
</feature>
<organism evidence="8 9">
    <name type="scientific">Desulfonatronum thiosulfatophilum</name>
    <dbReference type="NCBI Taxonomy" id="617002"/>
    <lineage>
        <taxon>Bacteria</taxon>
        <taxon>Pseudomonadati</taxon>
        <taxon>Thermodesulfobacteriota</taxon>
        <taxon>Desulfovibrionia</taxon>
        <taxon>Desulfovibrionales</taxon>
        <taxon>Desulfonatronaceae</taxon>
        <taxon>Desulfonatronum</taxon>
    </lineage>
</organism>
<dbReference type="AlphaFoldDB" id="A0A1G6CCI1"/>
<keyword evidence="3" id="KW-0201">Cytochrome c-type biogenesis</keyword>
<feature type="transmembrane region" description="Helical" evidence="6">
    <location>
        <begin position="266"/>
        <end position="287"/>
    </location>
</feature>